<evidence type="ECO:0000259" key="6">
    <source>
        <dbReference type="PROSITE" id="PS50109"/>
    </source>
</evidence>
<dbReference type="InterPro" id="IPR007891">
    <property type="entry name" value="CHASE3"/>
</dbReference>
<sequence>MADSDPQRYRRLLLRSMALPAALALLLAGLLFWQVSALLAANSAAASSDAVLADAVRVRQLLVDRETGVRGFLLTGEPVFLSALAREVAAELARAEPGRDTTFDIAPGMTTRGDARLLRVVLENLLGNAWKFTSQRSGGHIAFFVTSGVGRPRYCVRDNGVGFDMAYAGKLFTPFQRLHQVGEFPGTGIGLATVQRIIHRHGGDLSVEAAPGVGAASCFALEVAQP</sequence>
<dbReference type="InterPro" id="IPR005467">
    <property type="entry name" value="His_kinase_dom"/>
</dbReference>
<dbReference type="Proteomes" id="UP000217343">
    <property type="component" value="Chromosome"/>
</dbReference>
<dbReference type="PANTHER" id="PTHR42878:SF15">
    <property type="entry name" value="BACTERIOPHYTOCHROME"/>
    <property type="match status" value="1"/>
</dbReference>
<comment type="catalytic activity">
    <reaction evidence="1">
        <text>ATP + protein L-histidine = ADP + protein N-phospho-L-histidine.</text>
        <dbReference type="EC" id="2.7.13.3"/>
    </reaction>
</comment>
<dbReference type="GO" id="GO:0004673">
    <property type="term" value="F:protein histidine kinase activity"/>
    <property type="evidence" value="ECO:0007669"/>
    <property type="project" value="UniProtKB-EC"/>
</dbReference>
<evidence type="ECO:0000313" key="7">
    <source>
        <dbReference type="EMBL" id="ATB44714.1"/>
    </source>
</evidence>
<dbReference type="GO" id="GO:0030295">
    <property type="term" value="F:protein kinase activator activity"/>
    <property type="evidence" value="ECO:0007669"/>
    <property type="project" value="TreeGrafter"/>
</dbReference>
<dbReference type="PROSITE" id="PS50109">
    <property type="entry name" value="HIS_KIN"/>
    <property type="match status" value="1"/>
</dbReference>
<dbReference type="EC" id="2.7.13.3" evidence="2"/>
<dbReference type="PRINTS" id="PR00344">
    <property type="entry name" value="BCTRLSENSOR"/>
</dbReference>
<dbReference type="GO" id="GO:0007234">
    <property type="term" value="P:osmosensory signaling via phosphorelay pathway"/>
    <property type="evidence" value="ECO:0007669"/>
    <property type="project" value="TreeGrafter"/>
</dbReference>
<dbReference type="EMBL" id="CP022203">
    <property type="protein sequence ID" value="ATB44714.1"/>
    <property type="molecule type" value="Genomic_DNA"/>
</dbReference>
<evidence type="ECO:0000256" key="4">
    <source>
        <dbReference type="ARBA" id="ARBA00022679"/>
    </source>
</evidence>
<dbReference type="GO" id="GO:0000156">
    <property type="term" value="F:phosphorelay response regulator activity"/>
    <property type="evidence" value="ECO:0007669"/>
    <property type="project" value="TreeGrafter"/>
</dbReference>
<keyword evidence="5 7" id="KW-0418">Kinase</keyword>
<dbReference type="Gene3D" id="3.30.565.10">
    <property type="entry name" value="Histidine kinase-like ATPase, C-terminal domain"/>
    <property type="match status" value="1"/>
</dbReference>
<keyword evidence="4" id="KW-0808">Transferase</keyword>
<dbReference type="AlphaFoldDB" id="A0A250JLF3"/>
<gene>
    <name evidence="7" type="ORF">MYMAC_000285</name>
</gene>
<dbReference type="OrthoDB" id="5524356at2"/>
<keyword evidence="8" id="KW-1185">Reference proteome</keyword>
<dbReference type="InterPro" id="IPR036890">
    <property type="entry name" value="HATPase_C_sf"/>
</dbReference>
<evidence type="ECO:0000313" key="8">
    <source>
        <dbReference type="Proteomes" id="UP000217343"/>
    </source>
</evidence>
<evidence type="ECO:0000256" key="1">
    <source>
        <dbReference type="ARBA" id="ARBA00000085"/>
    </source>
</evidence>
<dbReference type="SMART" id="SM00387">
    <property type="entry name" value="HATPase_c"/>
    <property type="match status" value="1"/>
</dbReference>
<dbReference type="Pfam" id="PF05227">
    <property type="entry name" value="CHASE3"/>
    <property type="match status" value="1"/>
</dbReference>
<keyword evidence="3" id="KW-0597">Phosphoprotein</keyword>
<evidence type="ECO:0000256" key="3">
    <source>
        <dbReference type="ARBA" id="ARBA00022553"/>
    </source>
</evidence>
<dbReference type="InterPro" id="IPR004358">
    <property type="entry name" value="Sig_transdc_His_kin-like_C"/>
</dbReference>
<accession>A0A250JLF3</accession>
<dbReference type="Pfam" id="PF02518">
    <property type="entry name" value="HATPase_c"/>
    <property type="match status" value="1"/>
</dbReference>
<proteinExistence type="predicted"/>
<dbReference type="PANTHER" id="PTHR42878">
    <property type="entry name" value="TWO-COMPONENT HISTIDINE KINASE"/>
    <property type="match status" value="1"/>
</dbReference>
<evidence type="ECO:0000256" key="5">
    <source>
        <dbReference type="ARBA" id="ARBA00022777"/>
    </source>
</evidence>
<name>A0A250JLF3_9BACT</name>
<dbReference type="RefSeq" id="WP_157757423.1">
    <property type="nucleotide sequence ID" value="NZ_CP022203.1"/>
</dbReference>
<organism evidence="7 8">
    <name type="scientific">Corallococcus macrosporus DSM 14697</name>
    <dbReference type="NCBI Taxonomy" id="1189310"/>
    <lineage>
        <taxon>Bacteria</taxon>
        <taxon>Pseudomonadati</taxon>
        <taxon>Myxococcota</taxon>
        <taxon>Myxococcia</taxon>
        <taxon>Myxococcales</taxon>
        <taxon>Cystobacterineae</taxon>
        <taxon>Myxococcaceae</taxon>
        <taxon>Corallococcus</taxon>
    </lineage>
</organism>
<dbReference type="FunFam" id="3.30.565.10:FF:000006">
    <property type="entry name" value="Sensor histidine kinase WalK"/>
    <property type="match status" value="1"/>
</dbReference>
<dbReference type="SUPFAM" id="SSF55874">
    <property type="entry name" value="ATPase domain of HSP90 chaperone/DNA topoisomerase II/histidine kinase"/>
    <property type="match status" value="1"/>
</dbReference>
<evidence type="ECO:0000256" key="2">
    <source>
        <dbReference type="ARBA" id="ARBA00012438"/>
    </source>
</evidence>
<feature type="domain" description="Histidine kinase" evidence="6">
    <location>
        <begin position="58"/>
        <end position="225"/>
    </location>
</feature>
<protein>
    <recommendedName>
        <fullName evidence="2">histidine kinase</fullName>
        <ecNumber evidence="2">2.7.13.3</ecNumber>
    </recommendedName>
</protein>
<dbReference type="InterPro" id="IPR003594">
    <property type="entry name" value="HATPase_dom"/>
</dbReference>
<dbReference type="InterPro" id="IPR050351">
    <property type="entry name" value="BphY/WalK/GraS-like"/>
</dbReference>
<reference evidence="7 8" key="1">
    <citation type="submission" date="2017-06" db="EMBL/GenBank/DDBJ databases">
        <title>Sequencing and comparative analysis of myxobacterial genomes.</title>
        <authorList>
            <person name="Rupp O."/>
            <person name="Goesmann A."/>
            <person name="Sogaard-Andersen L."/>
        </authorList>
    </citation>
    <scope>NUCLEOTIDE SEQUENCE [LARGE SCALE GENOMIC DNA]</scope>
    <source>
        <strain evidence="7 8">DSM 14697</strain>
    </source>
</reference>
<dbReference type="KEGG" id="mmas:MYMAC_000285"/>